<dbReference type="GO" id="GO:0016787">
    <property type="term" value="F:hydrolase activity"/>
    <property type="evidence" value="ECO:0007669"/>
    <property type="project" value="UniProtKB-KW"/>
</dbReference>
<organism evidence="1 2">
    <name type="scientific">Hymenobacter caeli</name>
    <dbReference type="NCBI Taxonomy" id="2735894"/>
    <lineage>
        <taxon>Bacteria</taxon>
        <taxon>Pseudomonadati</taxon>
        <taxon>Bacteroidota</taxon>
        <taxon>Cytophagia</taxon>
        <taxon>Cytophagales</taxon>
        <taxon>Hymenobacteraceae</taxon>
        <taxon>Hymenobacter</taxon>
    </lineage>
</organism>
<dbReference type="PANTHER" id="PTHR43611:SF3">
    <property type="entry name" value="FLAVIN MONONUCLEOTIDE HYDROLASE 1, CHLOROPLATIC"/>
    <property type="match status" value="1"/>
</dbReference>
<name>A0ABX2FT94_9BACT</name>
<dbReference type="InterPro" id="IPR036412">
    <property type="entry name" value="HAD-like_sf"/>
</dbReference>
<sequence>MADSLPFPARTPPITTLFVDVGGVLLSNGWGLASRQLAATTFGLEAAEMERRHHLLFSTYELGRLSLADYLRQVVFYRPRSFSAADFQEFMFAQSLPCPEMLALLPPLKARYQLKIAVVSNEGRELNAHRIHAFGLAGFVDFFVSSSFVGLSKPDSNIFRLALDLAQVPAAQVLYLDDQPLFVGVAAGLGIQGICHVDYASTCTQLAAFGLTL</sequence>
<dbReference type="PANTHER" id="PTHR43611">
    <property type="entry name" value="ALPHA-D-GLUCOSE 1-PHOSPHATE PHOSPHATASE"/>
    <property type="match status" value="1"/>
</dbReference>
<evidence type="ECO:0000313" key="1">
    <source>
        <dbReference type="EMBL" id="NRT19579.1"/>
    </source>
</evidence>
<protein>
    <submittedName>
        <fullName evidence="1">Hydrolase of the HAD superfamily</fullName>
    </submittedName>
</protein>
<dbReference type="Gene3D" id="1.10.150.240">
    <property type="entry name" value="Putative phosphatase, domain 2"/>
    <property type="match status" value="1"/>
</dbReference>
<dbReference type="SFLD" id="SFLDG01129">
    <property type="entry name" value="C1.5:_HAD__Beta-PGM__Phosphata"/>
    <property type="match status" value="1"/>
</dbReference>
<evidence type="ECO:0000313" key="2">
    <source>
        <dbReference type="Proteomes" id="UP000779507"/>
    </source>
</evidence>
<proteinExistence type="predicted"/>
<dbReference type="InterPro" id="IPR023198">
    <property type="entry name" value="PGP-like_dom2"/>
</dbReference>
<accession>A0ABX2FT94</accession>
<gene>
    <name evidence="1" type="ORF">HNP98_002411</name>
</gene>
<keyword evidence="2" id="KW-1185">Reference proteome</keyword>
<comment type="caution">
    <text evidence="1">The sequence shown here is derived from an EMBL/GenBank/DDBJ whole genome shotgun (WGS) entry which is preliminary data.</text>
</comment>
<dbReference type="Pfam" id="PF00702">
    <property type="entry name" value="Hydrolase"/>
    <property type="match status" value="1"/>
</dbReference>
<dbReference type="Proteomes" id="UP000779507">
    <property type="component" value="Unassembled WGS sequence"/>
</dbReference>
<dbReference type="EMBL" id="JABSNP010000010">
    <property type="protein sequence ID" value="NRT19579.1"/>
    <property type="molecule type" value="Genomic_DNA"/>
</dbReference>
<reference evidence="1 2" key="1">
    <citation type="submission" date="2020-05" db="EMBL/GenBank/DDBJ databases">
        <title>Genomic Encyclopedia of Type Strains, Phase IV (KMG-V): Genome sequencing to study the core and pangenomes of soil and plant-associated prokaryotes.</title>
        <authorList>
            <person name="Whitman W."/>
        </authorList>
    </citation>
    <scope>NUCLEOTIDE SEQUENCE [LARGE SCALE GENOMIC DNA]</scope>
    <source>
        <strain evidence="1 2">9A</strain>
    </source>
</reference>
<dbReference type="InterPro" id="IPR006439">
    <property type="entry name" value="HAD-SF_hydro_IA"/>
</dbReference>
<dbReference type="RefSeq" id="WP_173810297.1">
    <property type="nucleotide sequence ID" value="NZ_JABSNP010000010.1"/>
</dbReference>
<dbReference type="SUPFAM" id="SSF56784">
    <property type="entry name" value="HAD-like"/>
    <property type="match status" value="1"/>
</dbReference>
<dbReference type="SFLD" id="SFLDS00003">
    <property type="entry name" value="Haloacid_Dehalogenase"/>
    <property type="match status" value="1"/>
</dbReference>
<dbReference type="PRINTS" id="PR00413">
    <property type="entry name" value="HADHALOGNASE"/>
</dbReference>
<dbReference type="Gene3D" id="3.40.50.1000">
    <property type="entry name" value="HAD superfamily/HAD-like"/>
    <property type="match status" value="1"/>
</dbReference>
<keyword evidence="1" id="KW-0378">Hydrolase</keyword>
<dbReference type="InterPro" id="IPR023214">
    <property type="entry name" value="HAD_sf"/>
</dbReference>